<keyword evidence="3" id="KW-1185">Reference proteome</keyword>
<dbReference type="PROSITE" id="PS51186">
    <property type="entry name" value="GNAT"/>
    <property type="match status" value="1"/>
</dbReference>
<name>A0A7X0B5G1_9PROT</name>
<protein>
    <submittedName>
        <fullName evidence="2">GNAT superfamily N-acetyltransferase</fullName>
    </submittedName>
</protein>
<keyword evidence="2" id="KW-0808">Transferase</keyword>
<dbReference type="Gene3D" id="3.40.630.30">
    <property type="match status" value="1"/>
</dbReference>
<evidence type="ECO:0000313" key="3">
    <source>
        <dbReference type="Proteomes" id="UP000539175"/>
    </source>
</evidence>
<proteinExistence type="predicted"/>
<gene>
    <name evidence="2" type="ORF">FHS74_005606</name>
</gene>
<organism evidence="2 3">
    <name type="scientific">Nitrospirillum iridis</name>
    <dbReference type="NCBI Taxonomy" id="765888"/>
    <lineage>
        <taxon>Bacteria</taxon>
        <taxon>Pseudomonadati</taxon>
        <taxon>Pseudomonadota</taxon>
        <taxon>Alphaproteobacteria</taxon>
        <taxon>Rhodospirillales</taxon>
        <taxon>Azospirillaceae</taxon>
        <taxon>Nitrospirillum</taxon>
    </lineage>
</organism>
<dbReference type="InterPro" id="IPR000182">
    <property type="entry name" value="GNAT_dom"/>
</dbReference>
<sequence>MADLTLLDNPVWNALTTLHQPLGVARGLAARYAEDISPLASLAEPTAQALADLTALVPAGRAIGLVTPMAVDTLIQEGPADAWQVLRAREIDQMVCETLVAPPTSATGPLLTLGVDDVPDMVDLATRTEPGPFLPGTIRMGVYSGLRSEDGRLMAMSGQRMHLPGLQEVSAVCTDPDFRGRGLAQALVGAVAASIVAAGKTPFLHVKTENGSAKTVYERLGFRVRRSMHFTVLRRT</sequence>
<dbReference type="InterPro" id="IPR016181">
    <property type="entry name" value="Acyl_CoA_acyltransferase"/>
</dbReference>
<feature type="domain" description="N-acetyltransferase" evidence="1">
    <location>
        <begin position="108"/>
        <end position="236"/>
    </location>
</feature>
<dbReference type="Pfam" id="PF08445">
    <property type="entry name" value="FR47"/>
    <property type="match status" value="1"/>
</dbReference>
<dbReference type="GO" id="GO:0016747">
    <property type="term" value="F:acyltransferase activity, transferring groups other than amino-acyl groups"/>
    <property type="evidence" value="ECO:0007669"/>
    <property type="project" value="InterPro"/>
</dbReference>
<dbReference type="EMBL" id="JACIIZ010000023">
    <property type="protein sequence ID" value="MBB6255010.1"/>
    <property type="molecule type" value="Genomic_DNA"/>
</dbReference>
<dbReference type="InterPro" id="IPR013653">
    <property type="entry name" value="GCN5-like_dom"/>
</dbReference>
<dbReference type="Proteomes" id="UP000539175">
    <property type="component" value="Unassembled WGS sequence"/>
</dbReference>
<dbReference type="RefSeq" id="WP_184807531.1">
    <property type="nucleotide sequence ID" value="NZ_JACIIZ010000023.1"/>
</dbReference>
<accession>A0A7X0B5G1</accession>
<evidence type="ECO:0000313" key="2">
    <source>
        <dbReference type="EMBL" id="MBB6255010.1"/>
    </source>
</evidence>
<dbReference type="SUPFAM" id="SSF55729">
    <property type="entry name" value="Acyl-CoA N-acyltransferases (Nat)"/>
    <property type="match status" value="1"/>
</dbReference>
<dbReference type="AlphaFoldDB" id="A0A7X0B5G1"/>
<reference evidence="2 3" key="1">
    <citation type="submission" date="2020-08" db="EMBL/GenBank/DDBJ databases">
        <title>Genomic Encyclopedia of Type Strains, Phase IV (KMG-IV): sequencing the most valuable type-strain genomes for metagenomic binning, comparative biology and taxonomic classification.</title>
        <authorList>
            <person name="Goeker M."/>
        </authorList>
    </citation>
    <scope>NUCLEOTIDE SEQUENCE [LARGE SCALE GENOMIC DNA]</scope>
    <source>
        <strain evidence="2 3">DSM 22198</strain>
    </source>
</reference>
<comment type="caution">
    <text evidence="2">The sequence shown here is derived from an EMBL/GenBank/DDBJ whole genome shotgun (WGS) entry which is preliminary data.</text>
</comment>
<evidence type="ECO:0000259" key="1">
    <source>
        <dbReference type="PROSITE" id="PS51186"/>
    </source>
</evidence>
<dbReference type="CDD" id="cd04301">
    <property type="entry name" value="NAT_SF"/>
    <property type="match status" value="1"/>
</dbReference>